<evidence type="ECO:0000256" key="1">
    <source>
        <dbReference type="SAM" id="MobiDB-lite"/>
    </source>
</evidence>
<dbReference type="Proteomes" id="UP000694540">
    <property type="component" value="Unplaced"/>
</dbReference>
<reference evidence="2" key="1">
    <citation type="submission" date="2025-08" db="UniProtKB">
        <authorList>
            <consortium name="Ensembl"/>
        </authorList>
    </citation>
    <scope>IDENTIFICATION</scope>
</reference>
<dbReference type="GeneTree" id="ENSGT00530000063282"/>
<evidence type="ECO:0000313" key="3">
    <source>
        <dbReference type="Proteomes" id="UP000694540"/>
    </source>
</evidence>
<keyword evidence="3" id="KW-1185">Reference proteome</keyword>
<feature type="compositionally biased region" description="Polar residues" evidence="1">
    <location>
        <begin position="355"/>
        <end position="370"/>
    </location>
</feature>
<dbReference type="PANTHER" id="PTHR23045">
    <property type="entry name" value="LEUCINE-RICH REPEAT-CONTAINING PROTEIN 37A"/>
    <property type="match status" value="1"/>
</dbReference>
<accession>A0A8C3X9N7</accession>
<feature type="region of interest" description="Disordered" evidence="1">
    <location>
        <begin position="163"/>
        <end position="194"/>
    </location>
</feature>
<dbReference type="InterPro" id="IPR015753">
    <property type="entry name" value="LRRC37"/>
</dbReference>
<dbReference type="Ensembl" id="ENSCWAT00000028030.1">
    <property type="protein sequence ID" value="ENSCWAP00000025860.1"/>
    <property type="gene ID" value="ENSCWAG00000019624.1"/>
</dbReference>
<feature type="compositionally biased region" description="Basic residues" evidence="1">
    <location>
        <begin position="1"/>
        <end position="10"/>
    </location>
</feature>
<feature type="region of interest" description="Disordered" evidence="1">
    <location>
        <begin position="87"/>
        <end position="106"/>
    </location>
</feature>
<organism evidence="2 3">
    <name type="scientific">Catagonus wagneri</name>
    <name type="common">Chacoan peccary</name>
    <dbReference type="NCBI Taxonomy" id="51154"/>
    <lineage>
        <taxon>Eukaryota</taxon>
        <taxon>Metazoa</taxon>
        <taxon>Chordata</taxon>
        <taxon>Craniata</taxon>
        <taxon>Vertebrata</taxon>
        <taxon>Euteleostomi</taxon>
        <taxon>Mammalia</taxon>
        <taxon>Eutheria</taxon>
        <taxon>Laurasiatheria</taxon>
        <taxon>Artiodactyla</taxon>
        <taxon>Suina</taxon>
        <taxon>Tayassuidae</taxon>
        <taxon>Catagonus</taxon>
    </lineage>
</organism>
<protein>
    <submittedName>
        <fullName evidence="2">Uncharacterized protein</fullName>
    </submittedName>
</protein>
<evidence type="ECO:0000313" key="2">
    <source>
        <dbReference type="Ensembl" id="ENSCWAP00000025860.1"/>
    </source>
</evidence>
<proteinExistence type="predicted"/>
<reference evidence="2" key="2">
    <citation type="submission" date="2025-09" db="UniProtKB">
        <authorList>
            <consortium name="Ensembl"/>
        </authorList>
    </citation>
    <scope>IDENTIFICATION</scope>
</reference>
<feature type="compositionally biased region" description="Basic and acidic residues" evidence="1">
    <location>
        <begin position="168"/>
        <end position="181"/>
    </location>
</feature>
<feature type="compositionally biased region" description="Polar residues" evidence="1">
    <location>
        <begin position="408"/>
        <end position="429"/>
    </location>
</feature>
<sequence length="429" mass="47895">MKVLQARKKKTSTELIIEPERPSSDKSGVSFSGFVNEPLDFDDESDVISALNYILPYFSEGNLEDAESTLLPFIQLLFSNVAETAIPPGHSKTHTGSPSLKPESRVSADNKVRQLRFLETLIDEEIQQKINEIIKNEKTSMVIHSNIFSPKLRRQILRKKLENSQLQEKSHKETESIEKRPLKTSGVPMGPGDLSTRQLREIKRHNSWRKENAQPFVENTLKRAKISGPTRKELVGLHGVQRPRELVRKELLSLFNKVSSFHPEAPAKVRKKSKDLSYMYILEDANARVKNMKASKTISYPRKVYSFRKSHSPLVHRTPEPKKKQEFTGQSSSYRLLLALRPLSSAVRSLINSASQEASSPLGEPTSQKKVSPESFSPSEPSAGNVISEDNTPQVVIEELTAPGKTALSGTTPGTAAQSTLPTEYSTTA</sequence>
<feature type="region of interest" description="Disordered" evidence="1">
    <location>
        <begin position="1"/>
        <end position="29"/>
    </location>
</feature>
<feature type="compositionally biased region" description="Low complexity" evidence="1">
    <location>
        <begin position="373"/>
        <end position="382"/>
    </location>
</feature>
<name>A0A8C3X9N7_9CETA</name>
<feature type="region of interest" description="Disordered" evidence="1">
    <location>
        <begin position="355"/>
        <end position="429"/>
    </location>
</feature>
<dbReference type="AlphaFoldDB" id="A0A8C3X9N7"/>
<dbReference type="PANTHER" id="PTHR23045:SF9">
    <property type="entry name" value="LEUCINE RICH REPEAT CONTAINING 37A-RELATED"/>
    <property type="match status" value="1"/>
</dbReference>